<evidence type="ECO:0000313" key="2">
    <source>
        <dbReference type="EMBL" id="MPC24305.1"/>
    </source>
</evidence>
<reference evidence="2 3" key="1">
    <citation type="submission" date="2019-05" db="EMBL/GenBank/DDBJ databases">
        <title>Another draft genome of Portunus trituberculatus and its Hox gene families provides insights of decapod evolution.</title>
        <authorList>
            <person name="Jeong J.-H."/>
            <person name="Song I."/>
            <person name="Kim S."/>
            <person name="Choi T."/>
            <person name="Kim D."/>
            <person name="Ryu S."/>
            <person name="Kim W."/>
        </authorList>
    </citation>
    <scope>NUCLEOTIDE SEQUENCE [LARGE SCALE GENOMIC DNA]</scope>
    <source>
        <tissue evidence="2">Muscle</tissue>
    </source>
</reference>
<keyword evidence="3" id="KW-1185">Reference proteome</keyword>
<evidence type="ECO:0000313" key="3">
    <source>
        <dbReference type="Proteomes" id="UP000324222"/>
    </source>
</evidence>
<name>A0A5B7DSQ6_PORTR</name>
<gene>
    <name evidence="2" type="ORF">E2C01_017386</name>
</gene>
<dbReference type="AlphaFoldDB" id="A0A5B7DSQ6"/>
<feature type="region of interest" description="Disordered" evidence="1">
    <location>
        <begin position="45"/>
        <end position="66"/>
    </location>
</feature>
<sequence>MEYSSPNDNGLLLTAEQAGSSAMQGMGSHSEPLHPSVMCFLASYTSREEEGSTSQQAHSGLVSTQE</sequence>
<feature type="compositionally biased region" description="Polar residues" evidence="1">
    <location>
        <begin position="52"/>
        <end position="66"/>
    </location>
</feature>
<accession>A0A5B7DSQ6</accession>
<protein>
    <submittedName>
        <fullName evidence="2">Uncharacterized protein</fullName>
    </submittedName>
</protein>
<dbReference type="EMBL" id="VSRR010001314">
    <property type="protein sequence ID" value="MPC24305.1"/>
    <property type="molecule type" value="Genomic_DNA"/>
</dbReference>
<evidence type="ECO:0000256" key="1">
    <source>
        <dbReference type="SAM" id="MobiDB-lite"/>
    </source>
</evidence>
<organism evidence="2 3">
    <name type="scientific">Portunus trituberculatus</name>
    <name type="common">Swimming crab</name>
    <name type="synonym">Neptunus trituberculatus</name>
    <dbReference type="NCBI Taxonomy" id="210409"/>
    <lineage>
        <taxon>Eukaryota</taxon>
        <taxon>Metazoa</taxon>
        <taxon>Ecdysozoa</taxon>
        <taxon>Arthropoda</taxon>
        <taxon>Crustacea</taxon>
        <taxon>Multicrustacea</taxon>
        <taxon>Malacostraca</taxon>
        <taxon>Eumalacostraca</taxon>
        <taxon>Eucarida</taxon>
        <taxon>Decapoda</taxon>
        <taxon>Pleocyemata</taxon>
        <taxon>Brachyura</taxon>
        <taxon>Eubrachyura</taxon>
        <taxon>Portunoidea</taxon>
        <taxon>Portunidae</taxon>
        <taxon>Portuninae</taxon>
        <taxon>Portunus</taxon>
    </lineage>
</organism>
<feature type="region of interest" description="Disordered" evidence="1">
    <location>
        <begin position="1"/>
        <end position="31"/>
    </location>
</feature>
<proteinExistence type="predicted"/>
<dbReference type="Proteomes" id="UP000324222">
    <property type="component" value="Unassembled WGS sequence"/>
</dbReference>
<comment type="caution">
    <text evidence="2">The sequence shown here is derived from an EMBL/GenBank/DDBJ whole genome shotgun (WGS) entry which is preliminary data.</text>
</comment>